<dbReference type="Proteomes" id="UP001163321">
    <property type="component" value="Chromosome 8"/>
</dbReference>
<proteinExistence type="predicted"/>
<reference evidence="1 2" key="1">
    <citation type="journal article" date="2022" name="bioRxiv">
        <title>The genome of the oomycete Peronosclerospora sorghi, a cosmopolitan pathogen of maize and sorghum, is inflated with dispersed pseudogenes.</title>
        <authorList>
            <person name="Fletcher K."/>
            <person name="Martin F."/>
            <person name="Isakeit T."/>
            <person name="Cavanaugh K."/>
            <person name="Magill C."/>
            <person name="Michelmore R."/>
        </authorList>
    </citation>
    <scope>NUCLEOTIDE SEQUENCE [LARGE SCALE GENOMIC DNA]</scope>
    <source>
        <strain evidence="1">P6</strain>
    </source>
</reference>
<gene>
    <name evidence="1" type="ORF">PsorP6_016672</name>
</gene>
<dbReference type="EMBL" id="CM047587">
    <property type="protein sequence ID" value="KAI9907485.1"/>
    <property type="molecule type" value="Genomic_DNA"/>
</dbReference>
<organism evidence="1 2">
    <name type="scientific">Peronosclerospora sorghi</name>
    <dbReference type="NCBI Taxonomy" id="230839"/>
    <lineage>
        <taxon>Eukaryota</taxon>
        <taxon>Sar</taxon>
        <taxon>Stramenopiles</taxon>
        <taxon>Oomycota</taxon>
        <taxon>Peronosporomycetes</taxon>
        <taxon>Peronosporales</taxon>
        <taxon>Peronosporaceae</taxon>
        <taxon>Peronosclerospora</taxon>
    </lineage>
</organism>
<keyword evidence="2" id="KW-1185">Reference proteome</keyword>
<evidence type="ECO:0000313" key="1">
    <source>
        <dbReference type="EMBL" id="KAI9907485.1"/>
    </source>
</evidence>
<name>A0ACC0VMC2_9STRA</name>
<accession>A0ACC0VMC2</accession>
<comment type="caution">
    <text evidence="1">The sequence shown here is derived from an EMBL/GenBank/DDBJ whole genome shotgun (WGS) entry which is preliminary data.</text>
</comment>
<protein>
    <submittedName>
        <fullName evidence="1">Uncharacterized protein</fullName>
    </submittedName>
</protein>
<sequence length="74" mass="8344">MLKYLLRGVFYITGGLAPKNLDYFTKKEIFLDSLFDKGRVSPARLACPIYLMLTEDLGEHGAHFYAFPLLQSGA</sequence>
<evidence type="ECO:0000313" key="2">
    <source>
        <dbReference type="Proteomes" id="UP001163321"/>
    </source>
</evidence>